<dbReference type="Proteomes" id="UP000235392">
    <property type="component" value="Unassembled WGS sequence"/>
</dbReference>
<evidence type="ECO:0008006" key="6">
    <source>
        <dbReference type="Google" id="ProtNLM"/>
    </source>
</evidence>
<protein>
    <recommendedName>
        <fullName evidence="6">Secreted protein</fullName>
    </recommendedName>
</protein>
<evidence type="ECO:0000313" key="4">
    <source>
        <dbReference type="Proteomes" id="UP000235388"/>
    </source>
</evidence>
<dbReference type="Proteomes" id="UP000235388">
    <property type="component" value="Unassembled WGS sequence"/>
</dbReference>
<gene>
    <name evidence="2" type="ORF">PCANC_14472</name>
    <name evidence="3" type="ORF">PCASD_09570</name>
</gene>
<evidence type="ECO:0000313" key="5">
    <source>
        <dbReference type="Proteomes" id="UP000235392"/>
    </source>
</evidence>
<reference evidence="4 5" key="1">
    <citation type="submission" date="2017-11" db="EMBL/GenBank/DDBJ databases">
        <title>De novo assembly and phasing of dikaryotic genomes from two isolates of Puccinia coronata f. sp. avenae, the causal agent of oat crown rust.</title>
        <authorList>
            <person name="Miller M.E."/>
            <person name="Zhang Y."/>
            <person name="Omidvar V."/>
            <person name="Sperschneider J."/>
            <person name="Schwessinger B."/>
            <person name="Raley C."/>
            <person name="Palmer J.M."/>
            <person name="Garnica D."/>
            <person name="Upadhyaya N."/>
            <person name="Rathjen J."/>
            <person name="Taylor J.M."/>
            <person name="Park R.F."/>
            <person name="Dodds P.N."/>
            <person name="Hirsch C.D."/>
            <person name="Kianian S.F."/>
            <person name="Figueroa M."/>
        </authorList>
    </citation>
    <scope>NUCLEOTIDE SEQUENCE [LARGE SCALE GENOMIC DNA]</scope>
    <source>
        <strain evidence="2">12NC29</strain>
        <strain evidence="3">12SD80</strain>
    </source>
</reference>
<feature type="signal peptide" evidence="1">
    <location>
        <begin position="1"/>
        <end position="18"/>
    </location>
</feature>
<evidence type="ECO:0000313" key="3">
    <source>
        <dbReference type="EMBL" id="PLW44160.1"/>
    </source>
</evidence>
<accession>A0A2N5USG1</accession>
<organism evidence="2 4">
    <name type="scientific">Puccinia coronata f. sp. avenae</name>
    <dbReference type="NCBI Taxonomy" id="200324"/>
    <lineage>
        <taxon>Eukaryota</taxon>
        <taxon>Fungi</taxon>
        <taxon>Dikarya</taxon>
        <taxon>Basidiomycota</taxon>
        <taxon>Pucciniomycotina</taxon>
        <taxon>Pucciniomycetes</taxon>
        <taxon>Pucciniales</taxon>
        <taxon>Pucciniaceae</taxon>
        <taxon>Puccinia</taxon>
    </lineage>
</organism>
<dbReference type="EMBL" id="PGCJ01000178">
    <property type="protein sequence ID" value="PLW40699.1"/>
    <property type="molecule type" value="Genomic_DNA"/>
</dbReference>
<keyword evidence="1" id="KW-0732">Signal</keyword>
<dbReference type="AlphaFoldDB" id="A0A2N5USG1"/>
<feature type="chain" id="PRO_5015083932" description="Secreted protein" evidence="1">
    <location>
        <begin position="19"/>
        <end position="82"/>
    </location>
</feature>
<keyword evidence="4" id="KW-1185">Reference proteome</keyword>
<proteinExistence type="predicted"/>
<evidence type="ECO:0000313" key="2">
    <source>
        <dbReference type="EMBL" id="PLW40699.1"/>
    </source>
</evidence>
<name>A0A2N5USG1_9BASI</name>
<comment type="caution">
    <text evidence="2">The sequence shown here is derived from an EMBL/GenBank/DDBJ whole genome shotgun (WGS) entry which is preliminary data.</text>
</comment>
<evidence type="ECO:0000256" key="1">
    <source>
        <dbReference type="SAM" id="SignalP"/>
    </source>
</evidence>
<dbReference type="EMBL" id="PGCI01000060">
    <property type="protein sequence ID" value="PLW44160.1"/>
    <property type="molecule type" value="Genomic_DNA"/>
</dbReference>
<sequence>MLAITVLYWLAHSHSSRCCIKPYGIPPKIAKFCWHKTFQVGHEPSIRHLIHSRWPVRDVPPKKGKKICIRFPGKKNMLQRPL</sequence>